<evidence type="ECO:0000313" key="3">
    <source>
        <dbReference type="Proteomes" id="UP000565441"/>
    </source>
</evidence>
<feature type="region of interest" description="Disordered" evidence="1">
    <location>
        <begin position="554"/>
        <end position="708"/>
    </location>
</feature>
<feature type="region of interest" description="Disordered" evidence="1">
    <location>
        <begin position="1"/>
        <end position="26"/>
    </location>
</feature>
<reference evidence="2 3" key="1">
    <citation type="journal article" date="2020" name="ISME J.">
        <title>Uncovering the hidden diversity of litter-decomposition mechanisms in mushroom-forming fungi.</title>
        <authorList>
            <person name="Floudas D."/>
            <person name="Bentzer J."/>
            <person name="Ahren D."/>
            <person name="Johansson T."/>
            <person name="Persson P."/>
            <person name="Tunlid A."/>
        </authorList>
    </citation>
    <scope>NUCLEOTIDE SEQUENCE [LARGE SCALE GENOMIC DNA]</scope>
    <source>
        <strain evidence="2 3">CBS 661.87</strain>
    </source>
</reference>
<feature type="compositionally biased region" description="Low complexity" evidence="1">
    <location>
        <begin position="282"/>
        <end position="298"/>
    </location>
</feature>
<feature type="compositionally biased region" description="Basic and acidic residues" evidence="1">
    <location>
        <begin position="574"/>
        <end position="587"/>
    </location>
</feature>
<dbReference type="EMBL" id="JAACJP010000007">
    <property type="protein sequence ID" value="KAF5383202.1"/>
    <property type="molecule type" value="Genomic_DNA"/>
</dbReference>
<keyword evidence="3" id="KW-1185">Reference proteome</keyword>
<proteinExistence type="predicted"/>
<gene>
    <name evidence="2" type="ORF">D9615_004934</name>
</gene>
<name>A0A8H5HH13_9AGAR</name>
<feature type="compositionally biased region" description="Low complexity" evidence="1">
    <location>
        <begin position="221"/>
        <end position="230"/>
    </location>
</feature>
<evidence type="ECO:0000313" key="2">
    <source>
        <dbReference type="EMBL" id="KAF5383202.1"/>
    </source>
</evidence>
<feature type="compositionally biased region" description="Basic and acidic residues" evidence="1">
    <location>
        <begin position="665"/>
        <end position="676"/>
    </location>
</feature>
<organism evidence="2 3">
    <name type="scientific">Tricholomella constricta</name>
    <dbReference type="NCBI Taxonomy" id="117010"/>
    <lineage>
        <taxon>Eukaryota</taxon>
        <taxon>Fungi</taxon>
        <taxon>Dikarya</taxon>
        <taxon>Basidiomycota</taxon>
        <taxon>Agaricomycotina</taxon>
        <taxon>Agaricomycetes</taxon>
        <taxon>Agaricomycetidae</taxon>
        <taxon>Agaricales</taxon>
        <taxon>Tricholomatineae</taxon>
        <taxon>Lyophyllaceae</taxon>
        <taxon>Tricholomella</taxon>
    </lineage>
</organism>
<feature type="compositionally biased region" description="Low complexity" evidence="1">
    <location>
        <begin position="452"/>
        <end position="465"/>
    </location>
</feature>
<feature type="compositionally biased region" description="Gly residues" evidence="1">
    <location>
        <begin position="588"/>
        <end position="598"/>
    </location>
</feature>
<dbReference type="OrthoDB" id="3067999at2759"/>
<dbReference type="AlphaFoldDB" id="A0A8H5HH13"/>
<protein>
    <submittedName>
        <fullName evidence="2">Uncharacterized protein</fullName>
    </submittedName>
</protein>
<feature type="compositionally biased region" description="Basic and acidic residues" evidence="1">
    <location>
        <begin position="415"/>
        <end position="427"/>
    </location>
</feature>
<feature type="compositionally biased region" description="Low complexity" evidence="1">
    <location>
        <begin position="193"/>
        <end position="208"/>
    </location>
</feature>
<feature type="compositionally biased region" description="Polar residues" evidence="1">
    <location>
        <begin position="159"/>
        <end position="172"/>
    </location>
</feature>
<comment type="caution">
    <text evidence="2">The sequence shown here is derived from an EMBL/GenBank/DDBJ whole genome shotgun (WGS) entry which is preliminary data.</text>
</comment>
<feature type="compositionally biased region" description="Acidic residues" evidence="1">
    <location>
        <begin position="435"/>
        <end position="444"/>
    </location>
</feature>
<sequence>MALSVSGFPEPLRQVTTGDADAEPSLLSNNARLRGLFGKKNESKPIFRQNTDESHGFLTEMDSEPLPPISPIPHHRQRQISITRRTPPPIKRQPSLGRLDIGSAPRLAPAMPKPPTVVVHEPSLAHPRPLPAVPTPGPIIESSKSAAMRAAASPASKVLMSSASRPRAQTTAPHAVSVRYLSMPVDPTESDGASPAVASSSSSSPHSHTANQIRPLPRIPPASASSHLLPPHVPRPARVKRPKTSPSSSAGFGSAVRSPFDAVPSSWASRPVDLNPSQPVASTSKLSPVSTSSAGPRSLPRPRSHSRSRRDQVDRSAIASGSRSASAASPIRRLPTSTPSTPTPVRLPARRTSAKRVSGYSSASPTTSPRLGLTSPPNRFLADRGIPSTSKIDEESASIRSQTLDLDSDPARPSTDSHSRHELEHRHPPLLSMDAGDDDAEPYIDDLHTADYSSMLSRSPSPMRYARPSSRGSLSFSDDDYPYSHSRSRSRTRAPRGQLRAFRRSYRAPPQPASRSPSPIAYARRHSFELDMDLDRDVGLGGDMVMGLGLELEQPAQKRHTQPRSYQFDYGVAQEEKERKEGKEGKEGGGGSGGGWRGSGSSKSMKRSKSKGSNSRTHSSSHTGSGAGEQERPSRSRSPRPSHSGSVLDISSPSTASASTASYHDLPHQRYPDPQKAKAQVQMQQSREEVQGKPRRSVSIPFVHALRA</sequence>
<evidence type="ECO:0000256" key="1">
    <source>
        <dbReference type="SAM" id="MobiDB-lite"/>
    </source>
</evidence>
<feature type="compositionally biased region" description="Polar residues" evidence="1">
    <location>
        <begin position="359"/>
        <end position="369"/>
    </location>
</feature>
<feature type="compositionally biased region" description="Low complexity" evidence="1">
    <location>
        <begin position="651"/>
        <end position="662"/>
    </location>
</feature>
<accession>A0A8H5HH13</accession>
<dbReference type="Proteomes" id="UP000565441">
    <property type="component" value="Unassembled WGS sequence"/>
</dbReference>
<feature type="compositionally biased region" description="Pro residues" evidence="1">
    <location>
        <begin position="128"/>
        <end position="137"/>
    </location>
</feature>
<feature type="compositionally biased region" description="Low complexity" evidence="1">
    <location>
        <begin position="315"/>
        <end position="344"/>
    </location>
</feature>
<feature type="region of interest" description="Disordered" evidence="1">
    <location>
        <begin position="57"/>
        <end position="522"/>
    </location>
</feature>
<feature type="compositionally biased region" description="Low complexity" evidence="1">
    <location>
        <begin position="611"/>
        <end position="624"/>
    </location>
</feature>
<feature type="compositionally biased region" description="Low complexity" evidence="1">
    <location>
        <begin position="142"/>
        <end position="156"/>
    </location>
</feature>